<reference evidence="1 2" key="1">
    <citation type="submission" date="2017-07" db="EMBL/GenBank/DDBJ databases">
        <title>An improved, manually edited Actinidia chinensis var. chinensis (kiwifruit) genome highlights the challenges associated with draft genomes and gene prediction in plants.</title>
        <authorList>
            <person name="Pilkington S."/>
            <person name="Crowhurst R."/>
            <person name="Hilario E."/>
            <person name="Nardozza S."/>
            <person name="Fraser L."/>
            <person name="Peng Y."/>
            <person name="Gunaseelan K."/>
            <person name="Simpson R."/>
            <person name="Tahir J."/>
            <person name="Deroles S."/>
            <person name="Templeton K."/>
            <person name="Luo Z."/>
            <person name="Davy M."/>
            <person name="Cheng C."/>
            <person name="Mcneilage M."/>
            <person name="Scaglione D."/>
            <person name="Liu Y."/>
            <person name="Zhang Q."/>
            <person name="Datson P."/>
            <person name="De Silva N."/>
            <person name="Gardiner S."/>
            <person name="Bassett H."/>
            <person name="Chagne D."/>
            <person name="Mccallum J."/>
            <person name="Dzierzon H."/>
            <person name="Deng C."/>
            <person name="Wang Y.-Y."/>
            <person name="Barron N."/>
            <person name="Manako K."/>
            <person name="Bowen J."/>
            <person name="Foster T."/>
            <person name="Erridge Z."/>
            <person name="Tiffin H."/>
            <person name="Waite C."/>
            <person name="Davies K."/>
            <person name="Grierson E."/>
            <person name="Laing W."/>
            <person name="Kirk R."/>
            <person name="Chen X."/>
            <person name="Wood M."/>
            <person name="Montefiori M."/>
            <person name="Brummell D."/>
            <person name="Schwinn K."/>
            <person name="Catanach A."/>
            <person name="Fullerton C."/>
            <person name="Li D."/>
            <person name="Meiyalaghan S."/>
            <person name="Nieuwenhuizen N."/>
            <person name="Read N."/>
            <person name="Prakash R."/>
            <person name="Hunter D."/>
            <person name="Zhang H."/>
            <person name="Mckenzie M."/>
            <person name="Knabel M."/>
            <person name="Harris A."/>
            <person name="Allan A."/>
            <person name="Chen A."/>
            <person name="Janssen B."/>
            <person name="Plunkett B."/>
            <person name="Dwamena C."/>
            <person name="Voogd C."/>
            <person name="Leif D."/>
            <person name="Lafferty D."/>
            <person name="Souleyre E."/>
            <person name="Varkonyi-Gasic E."/>
            <person name="Gambi F."/>
            <person name="Hanley J."/>
            <person name="Yao J.-L."/>
            <person name="Cheung J."/>
            <person name="David K."/>
            <person name="Warren B."/>
            <person name="Marsh K."/>
            <person name="Snowden K."/>
            <person name="Lin-Wang K."/>
            <person name="Brian L."/>
            <person name="Martinez-Sanchez M."/>
            <person name="Wang M."/>
            <person name="Ileperuma N."/>
            <person name="Macnee N."/>
            <person name="Campin R."/>
            <person name="Mcatee P."/>
            <person name="Drummond R."/>
            <person name="Espley R."/>
            <person name="Ireland H."/>
            <person name="Wu R."/>
            <person name="Atkinson R."/>
            <person name="Karunairetnam S."/>
            <person name="Bulley S."/>
            <person name="Chunkath S."/>
            <person name="Hanley Z."/>
            <person name="Storey R."/>
            <person name="Thrimawithana A."/>
            <person name="Thomson S."/>
            <person name="David C."/>
            <person name="Testolin R."/>
        </authorList>
    </citation>
    <scope>NUCLEOTIDE SEQUENCE [LARGE SCALE GENOMIC DNA]</scope>
    <source>
        <strain evidence="2">cv. Red5</strain>
        <tissue evidence="1">Young leaf</tissue>
    </source>
</reference>
<name>A0A2R6S169_ACTCC</name>
<dbReference type="AlphaFoldDB" id="A0A2R6S169"/>
<gene>
    <name evidence="1" type="ORF">CEY00_Acc00501</name>
</gene>
<evidence type="ECO:0000313" key="2">
    <source>
        <dbReference type="Proteomes" id="UP000241394"/>
    </source>
</evidence>
<evidence type="ECO:0000313" key="1">
    <source>
        <dbReference type="EMBL" id="PSS35998.1"/>
    </source>
</evidence>
<dbReference type="GO" id="GO:0032259">
    <property type="term" value="P:methylation"/>
    <property type="evidence" value="ECO:0007669"/>
    <property type="project" value="UniProtKB-KW"/>
</dbReference>
<organism evidence="1 2">
    <name type="scientific">Actinidia chinensis var. chinensis</name>
    <name type="common">Chinese soft-hair kiwi</name>
    <dbReference type="NCBI Taxonomy" id="1590841"/>
    <lineage>
        <taxon>Eukaryota</taxon>
        <taxon>Viridiplantae</taxon>
        <taxon>Streptophyta</taxon>
        <taxon>Embryophyta</taxon>
        <taxon>Tracheophyta</taxon>
        <taxon>Spermatophyta</taxon>
        <taxon>Magnoliopsida</taxon>
        <taxon>eudicotyledons</taxon>
        <taxon>Gunneridae</taxon>
        <taxon>Pentapetalae</taxon>
        <taxon>asterids</taxon>
        <taxon>Ericales</taxon>
        <taxon>Actinidiaceae</taxon>
        <taxon>Actinidia</taxon>
    </lineage>
</organism>
<dbReference type="Proteomes" id="UP000241394">
    <property type="component" value="Chromosome LG1"/>
</dbReference>
<comment type="caution">
    <text evidence="1">The sequence shown here is derived from an EMBL/GenBank/DDBJ whole genome shotgun (WGS) entry which is preliminary data.</text>
</comment>
<dbReference type="Gramene" id="PSS35998">
    <property type="protein sequence ID" value="PSS35998"/>
    <property type="gene ID" value="CEY00_Acc00501"/>
</dbReference>
<reference evidence="2" key="2">
    <citation type="journal article" date="2018" name="BMC Genomics">
        <title>A manually annotated Actinidia chinensis var. chinensis (kiwifruit) genome highlights the challenges associated with draft genomes and gene prediction in plants.</title>
        <authorList>
            <person name="Pilkington S.M."/>
            <person name="Crowhurst R."/>
            <person name="Hilario E."/>
            <person name="Nardozza S."/>
            <person name="Fraser L."/>
            <person name="Peng Y."/>
            <person name="Gunaseelan K."/>
            <person name="Simpson R."/>
            <person name="Tahir J."/>
            <person name="Deroles S.C."/>
            <person name="Templeton K."/>
            <person name="Luo Z."/>
            <person name="Davy M."/>
            <person name="Cheng C."/>
            <person name="McNeilage M."/>
            <person name="Scaglione D."/>
            <person name="Liu Y."/>
            <person name="Zhang Q."/>
            <person name="Datson P."/>
            <person name="De Silva N."/>
            <person name="Gardiner S.E."/>
            <person name="Bassett H."/>
            <person name="Chagne D."/>
            <person name="McCallum J."/>
            <person name="Dzierzon H."/>
            <person name="Deng C."/>
            <person name="Wang Y.Y."/>
            <person name="Barron L."/>
            <person name="Manako K."/>
            <person name="Bowen J."/>
            <person name="Foster T.M."/>
            <person name="Erridge Z.A."/>
            <person name="Tiffin H."/>
            <person name="Waite C.N."/>
            <person name="Davies K.M."/>
            <person name="Grierson E.P."/>
            <person name="Laing W.A."/>
            <person name="Kirk R."/>
            <person name="Chen X."/>
            <person name="Wood M."/>
            <person name="Montefiori M."/>
            <person name="Brummell D.A."/>
            <person name="Schwinn K.E."/>
            <person name="Catanach A."/>
            <person name="Fullerton C."/>
            <person name="Li D."/>
            <person name="Meiyalaghan S."/>
            <person name="Nieuwenhuizen N."/>
            <person name="Read N."/>
            <person name="Prakash R."/>
            <person name="Hunter D."/>
            <person name="Zhang H."/>
            <person name="McKenzie M."/>
            <person name="Knabel M."/>
            <person name="Harris A."/>
            <person name="Allan A.C."/>
            <person name="Gleave A."/>
            <person name="Chen A."/>
            <person name="Janssen B.J."/>
            <person name="Plunkett B."/>
            <person name="Ampomah-Dwamena C."/>
            <person name="Voogd C."/>
            <person name="Leif D."/>
            <person name="Lafferty D."/>
            <person name="Souleyre E.J.F."/>
            <person name="Varkonyi-Gasic E."/>
            <person name="Gambi F."/>
            <person name="Hanley J."/>
            <person name="Yao J.L."/>
            <person name="Cheung J."/>
            <person name="David K.M."/>
            <person name="Warren B."/>
            <person name="Marsh K."/>
            <person name="Snowden K.C."/>
            <person name="Lin-Wang K."/>
            <person name="Brian L."/>
            <person name="Martinez-Sanchez M."/>
            <person name="Wang M."/>
            <person name="Ileperuma N."/>
            <person name="Macnee N."/>
            <person name="Campin R."/>
            <person name="McAtee P."/>
            <person name="Drummond R.S.M."/>
            <person name="Espley R.V."/>
            <person name="Ireland H.S."/>
            <person name="Wu R."/>
            <person name="Atkinson R.G."/>
            <person name="Karunairetnam S."/>
            <person name="Bulley S."/>
            <person name="Chunkath S."/>
            <person name="Hanley Z."/>
            <person name="Storey R."/>
            <person name="Thrimawithana A.H."/>
            <person name="Thomson S."/>
            <person name="David C."/>
            <person name="Testolin R."/>
            <person name="Huang H."/>
            <person name="Hellens R.P."/>
            <person name="Schaffer R.J."/>
        </authorList>
    </citation>
    <scope>NUCLEOTIDE SEQUENCE [LARGE SCALE GENOMIC DNA]</scope>
    <source>
        <strain evidence="2">cv. Red5</strain>
    </source>
</reference>
<dbReference type="GO" id="GO:0008168">
    <property type="term" value="F:methyltransferase activity"/>
    <property type="evidence" value="ECO:0007669"/>
    <property type="project" value="UniProtKB-KW"/>
</dbReference>
<dbReference type="OrthoDB" id="1684493at2759"/>
<keyword evidence="1" id="KW-0489">Methyltransferase</keyword>
<sequence>MCFEDRSELCEQMCFEVFCWLAVQKKIATRDLLLRRNINMESNVQCPFRGLVEDLQITSFCSVYFLGKFGHNAWSGGVVNGYVQLKKFCWEVLFYAVFWTLWKVRNEVIFKGGNLDLHAVVELLKWRCVFWVEYYFKLEVFSVEDVIRCWKSVSSMQVRKL</sequence>
<keyword evidence="2" id="KW-1185">Reference proteome</keyword>
<keyword evidence="1" id="KW-0808">Transferase</keyword>
<dbReference type="InParanoid" id="A0A2R6S169"/>
<dbReference type="EMBL" id="NKQK01000001">
    <property type="protein sequence ID" value="PSS35998.1"/>
    <property type="molecule type" value="Genomic_DNA"/>
</dbReference>
<proteinExistence type="predicted"/>
<accession>A0A2R6S169</accession>
<protein>
    <submittedName>
        <fullName evidence="1">3-methyl-2-oxobutanoate hydroxymethyltransferase</fullName>
    </submittedName>
</protein>